<dbReference type="Pfam" id="PF00784">
    <property type="entry name" value="MyTH4"/>
    <property type="match status" value="1"/>
</dbReference>
<dbReference type="InterPro" id="IPR008936">
    <property type="entry name" value="Rho_GTPase_activation_prot"/>
</dbReference>
<dbReference type="InterPro" id="IPR038185">
    <property type="entry name" value="MyTH4_dom_sf"/>
</dbReference>
<dbReference type="InterPro" id="IPR000198">
    <property type="entry name" value="RhoGAP_dom"/>
</dbReference>
<feature type="compositionally biased region" description="Polar residues" evidence="1">
    <location>
        <begin position="408"/>
        <end position="418"/>
    </location>
</feature>
<dbReference type="PROSITE" id="PS50020">
    <property type="entry name" value="WW_DOMAIN_2"/>
    <property type="match status" value="1"/>
</dbReference>
<dbReference type="PANTHER" id="PTHR45876:SF8">
    <property type="entry name" value="FI04035P"/>
    <property type="match status" value="1"/>
</dbReference>
<feature type="compositionally biased region" description="Basic and acidic residues" evidence="1">
    <location>
        <begin position="258"/>
        <end position="289"/>
    </location>
</feature>
<sequence length="880" mass="98341">MSENKSKNRISSRESSAAAVSSPPTPSAAANQWIEILEPKTKVQMFANLITGECRWDEPRGQGVVISRATNPALTQWWELYDTNSQRFYYYCAKDSKTVWKRPQTPDAIVVPLAKLQILKQNTCSSHHNNDRTTAGTTATTTAKATAEVSTQTEPQLCSRSTQTMTSLSPNQTTDYLFENSFRNPSLKHYLISEARLTHAMRVRDVGQELDFDSNDDDFDDVLGDDESDLSCDADDEYDHDYSDDEEDVSDDNDDDGGDRPDGRSYDSRHDNDYDTPDDDFRRRCRYDGNRSSVKQRQQINSLFATTAPPAVSPLMVASSPTGSASGGVGGQAFATTPPAPTKSHSLTQISSNLSRNCVQNNVSSNTTTNSKRLTTTLTTPSPPKTTAVAATVAQTLTLQTRPQTPPKSRQISHTLSLMPTPATTKETTAKTTADAKTGDNSSTHLSIESFAKENIERHRKPGLFIGKKVSLKAMLEWSKKSIKKPMISSISDQKLRHESKLMFKFVQKFMRDLTVDERTTTGDRTTTTATHDGVNRHPSLAVADDTDIAVYLLTTATQQPILRDELLVQIARQTTNNPSADSEARGLRLMCACFWYFPPSQKLAPHMAAFLSSHANPYAAEVVRRKFEQQLRRSQQSHVVYVRKPHDREEVARVLRCVDNGFVGVFGESLDDALVDRRLIPWPIVSLTEALLKCRGDDGSDCCEREGVFRCVGDLDEVMRLKIKIDTVITRDDVRDSYHALDVNPDDIHVIASALKLYFRELKRPLVPYDVYWEALDAAHDALRAQRLVERLPLTNRYALSYLIRFLQVFSAPEHVIYTKMDDANLSMVWAPNILRAEGGAALHPDASLSNIFERTRAEMSFVRTLIQNLDTGFMAGVQ</sequence>
<dbReference type="PROSITE" id="PS50238">
    <property type="entry name" value="RHOGAP"/>
    <property type="match status" value="1"/>
</dbReference>
<dbReference type="GO" id="GO:0005096">
    <property type="term" value="F:GTPase activator activity"/>
    <property type="evidence" value="ECO:0007669"/>
    <property type="project" value="TreeGrafter"/>
</dbReference>
<dbReference type="PROSITE" id="PS51016">
    <property type="entry name" value="MYTH4"/>
    <property type="match status" value="1"/>
</dbReference>
<feature type="domain" description="Rho-GAP" evidence="3">
    <location>
        <begin position="669"/>
        <end position="875"/>
    </location>
</feature>
<feature type="domain" description="MyTH4" evidence="4">
    <location>
        <begin position="478"/>
        <end position="656"/>
    </location>
</feature>
<dbReference type="Proteomes" id="UP000728032">
    <property type="component" value="Unassembled WGS sequence"/>
</dbReference>
<dbReference type="InterPro" id="IPR001202">
    <property type="entry name" value="WW_dom"/>
</dbReference>
<dbReference type="SMART" id="SM00324">
    <property type="entry name" value="RhoGAP"/>
    <property type="match status" value="1"/>
</dbReference>
<proteinExistence type="predicted"/>
<dbReference type="Gene3D" id="2.20.70.10">
    <property type="match status" value="1"/>
</dbReference>
<dbReference type="SMART" id="SM00139">
    <property type="entry name" value="MyTH4"/>
    <property type="match status" value="1"/>
</dbReference>
<feature type="compositionally biased region" description="Low complexity" evidence="1">
    <location>
        <begin position="13"/>
        <end position="26"/>
    </location>
</feature>
<reference evidence="5" key="1">
    <citation type="submission" date="2020-11" db="EMBL/GenBank/DDBJ databases">
        <authorList>
            <person name="Tran Van P."/>
        </authorList>
    </citation>
    <scope>NUCLEOTIDE SEQUENCE</scope>
</reference>
<dbReference type="Gene3D" id="1.25.40.530">
    <property type="entry name" value="MyTH4 domain"/>
    <property type="match status" value="1"/>
</dbReference>
<feature type="region of interest" description="Disordered" evidence="1">
    <location>
        <begin position="210"/>
        <end position="298"/>
    </location>
</feature>
<dbReference type="OrthoDB" id="437889at2759"/>
<dbReference type="EMBL" id="OC917782">
    <property type="protein sequence ID" value="CAD7647983.1"/>
    <property type="molecule type" value="Genomic_DNA"/>
</dbReference>
<feature type="region of interest" description="Disordered" evidence="1">
    <location>
        <begin position="1"/>
        <end position="26"/>
    </location>
</feature>
<dbReference type="InterPro" id="IPR000857">
    <property type="entry name" value="MyTH4_dom"/>
</dbReference>
<dbReference type="PANTHER" id="PTHR45876">
    <property type="entry name" value="FI04035P"/>
    <property type="match status" value="1"/>
</dbReference>
<evidence type="ECO:0000313" key="6">
    <source>
        <dbReference type="Proteomes" id="UP000728032"/>
    </source>
</evidence>
<keyword evidence="6" id="KW-1185">Reference proteome</keyword>
<protein>
    <recommendedName>
        <fullName evidence="7">Rho GTPase-activating protein 39</fullName>
    </recommendedName>
</protein>
<dbReference type="Gene3D" id="1.10.555.10">
    <property type="entry name" value="Rho GTPase activation protein"/>
    <property type="match status" value="1"/>
</dbReference>
<dbReference type="EMBL" id="CAJPVJ010002957">
    <property type="protein sequence ID" value="CAG2167017.1"/>
    <property type="molecule type" value="Genomic_DNA"/>
</dbReference>
<dbReference type="GO" id="GO:0005737">
    <property type="term" value="C:cytoplasm"/>
    <property type="evidence" value="ECO:0007669"/>
    <property type="project" value="TreeGrafter"/>
</dbReference>
<evidence type="ECO:0008006" key="7">
    <source>
        <dbReference type="Google" id="ProtNLM"/>
    </source>
</evidence>
<evidence type="ECO:0000259" key="3">
    <source>
        <dbReference type="PROSITE" id="PS50238"/>
    </source>
</evidence>
<feature type="compositionally biased region" description="Polar residues" evidence="1">
    <location>
        <begin position="148"/>
        <end position="170"/>
    </location>
</feature>
<accession>A0A7R9QKV1</accession>
<name>A0A7R9QKV1_9ACAR</name>
<evidence type="ECO:0000259" key="2">
    <source>
        <dbReference type="PROSITE" id="PS50020"/>
    </source>
</evidence>
<dbReference type="GO" id="GO:0005856">
    <property type="term" value="C:cytoskeleton"/>
    <property type="evidence" value="ECO:0007669"/>
    <property type="project" value="InterPro"/>
</dbReference>
<dbReference type="InterPro" id="IPR036020">
    <property type="entry name" value="WW_dom_sf"/>
</dbReference>
<evidence type="ECO:0000256" key="1">
    <source>
        <dbReference type="SAM" id="MobiDB-lite"/>
    </source>
</evidence>
<feature type="domain" description="WW" evidence="2">
    <location>
        <begin position="72"/>
        <end position="105"/>
    </location>
</feature>
<dbReference type="GO" id="GO:0007165">
    <property type="term" value="P:signal transduction"/>
    <property type="evidence" value="ECO:0007669"/>
    <property type="project" value="InterPro"/>
</dbReference>
<dbReference type="SUPFAM" id="SSF51045">
    <property type="entry name" value="WW domain"/>
    <property type="match status" value="1"/>
</dbReference>
<dbReference type="AlphaFoldDB" id="A0A7R9QKV1"/>
<evidence type="ECO:0000259" key="4">
    <source>
        <dbReference type="PROSITE" id="PS51016"/>
    </source>
</evidence>
<feature type="compositionally biased region" description="Low complexity" evidence="1">
    <location>
        <begin position="421"/>
        <end position="436"/>
    </location>
</feature>
<dbReference type="SUPFAM" id="SSF48350">
    <property type="entry name" value="GTPase activation domain, GAP"/>
    <property type="match status" value="1"/>
</dbReference>
<feature type="region of interest" description="Disordered" evidence="1">
    <location>
        <begin position="146"/>
        <end position="170"/>
    </location>
</feature>
<feature type="region of interest" description="Disordered" evidence="1">
    <location>
        <begin position="401"/>
        <end position="443"/>
    </location>
</feature>
<gene>
    <name evidence="5" type="ORF">ONB1V03_LOCUS6531</name>
</gene>
<feature type="region of interest" description="Disordered" evidence="1">
    <location>
        <begin position="362"/>
        <end position="386"/>
    </location>
</feature>
<dbReference type="Pfam" id="PF00620">
    <property type="entry name" value="RhoGAP"/>
    <property type="match status" value="1"/>
</dbReference>
<evidence type="ECO:0000313" key="5">
    <source>
        <dbReference type="EMBL" id="CAD7647983.1"/>
    </source>
</evidence>
<organism evidence="5">
    <name type="scientific">Oppiella nova</name>
    <dbReference type="NCBI Taxonomy" id="334625"/>
    <lineage>
        <taxon>Eukaryota</taxon>
        <taxon>Metazoa</taxon>
        <taxon>Ecdysozoa</taxon>
        <taxon>Arthropoda</taxon>
        <taxon>Chelicerata</taxon>
        <taxon>Arachnida</taxon>
        <taxon>Acari</taxon>
        <taxon>Acariformes</taxon>
        <taxon>Sarcoptiformes</taxon>
        <taxon>Oribatida</taxon>
        <taxon>Brachypylina</taxon>
        <taxon>Oppioidea</taxon>
        <taxon>Oppiidae</taxon>
        <taxon>Oppiella</taxon>
    </lineage>
</organism>
<feature type="compositionally biased region" description="Acidic residues" evidence="1">
    <location>
        <begin position="210"/>
        <end position="257"/>
    </location>
</feature>